<sequence>MGACRAASHALCLPLRAVGAADPTLRLGAECRGSALRPRCATAARGARRPSTAGHVHVLAPDGAACGGRRAALRGGDRWRRDRGGADRCMSAADANVPSGAGAVWTTSFAGGGGGDQPPALRKGCSPPRRRPRAPARLRSRVSDCMLPGGWGARRRLARSNG</sequence>
<dbReference type="AlphaFoldDB" id="A0A1X6P7C0"/>
<proteinExistence type="predicted"/>
<evidence type="ECO:0000256" key="1">
    <source>
        <dbReference type="SAM" id="MobiDB-lite"/>
    </source>
</evidence>
<accession>A0A1X6P7C0</accession>
<name>A0A1X6P7C0_PORUM</name>
<organism evidence="2 3">
    <name type="scientific">Porphyra umbilicalis</name>
    <name type="common">Purple laver</name>
    <name type="synonym">Red alga</name>
    <dbReference type="NCBI Taxonomy" id="2786"/>
    <lineage>
        <taxon>Eukaryota</taxon>
        <taxon>Rhodophyta</taxon>
        <taxon>Bangiophyceae</taxon>
        <taxon>Bangiales</taxon>
        <taxon>Bangiaceae</taxon>
        <taxon>Porphyra</taxon>
    </lineage>
</organism>
<evidence type="ECO:0000313" key="2">
    <source>
        <dbReference type="EMBL" id="OSX76727.1"/>
    </source>
</evidence>
<protein>
    <submittedName>
        <fullName evidence="2">Uncharacterized protein</fullName>
    </submittedName>
</protein>
<evidence type="ECO:0000313" key="3">
    <source>
        <dbReference type="Proteomes" id="UP000218209"/>
    </source>
</evidence>
<dbReference type="Proteomes" id="UP000218209">
    <property type="component" value="Unassembled WGS sequence"/>
</dbReference>
<keyword evidence="3" id="KW-1185">Reference proteome</keyword>
<dbReference type="EMBL" id="KV918857">
    <property type="protein sequence ID" value="OSX76727.1"/>
    <property type="molecule type" value="Genomic_DNA"/>
</dbReference>
<feature type="compositionally biased region" description="Basic residues" evidence="1">
    <location>
        <begin position="128"/>
        <end position="139"/>
    </location>
</feature>
<reference evidence="2 3" key="1">
    <citation type="submission" date="2017-03" db="EMBL/GenBank/DDBJ databases">
        <title>WGS assembly of Porphyra umbilicalis.</title>
        <authorList>
            <person name="Brawley S.H."/>
            <person name="Blouin N.A."/>
            <person name="Ficko-Blean E."/>
            <person name="Wheeler G.L."/>
            <person name="Lohr M."/>
            <person name="Goodson H.V."/>
            <person name="Jenkins J.W."/>
            <person name="Blaby-Haas C.E."/>
            <person name="Helliwell K.E."/>
            <person name="Chan C."/>
            <person name="Marriage T."/>
            <person name="Bhattacharya D."/>
            <person name="Klein A.S."/>
            <person name="Badis Y."/>
            <person name="Brodie J."/>
            <person name="Cao Y."/>
            <person name="Collen J."/>
            <person name="Dittami S.M."/>
            <person name="Gachon C.M."/>
            <person name="Green B.R."/>
            <person name="Karpowicz S."/>
            <person name="Kim J.W."/>
            <person name="Kudahl U."/>
            <person name="Lin S."/>
            <person name="Michel G."/>
            <person name="Mittag M."/>
            <person name="Olson B.J."/>
            <person name="Pangilinan J."/>
            <person name="Peng Y."/>
            <person name="Qiu H."/>
            <person name="Shu S."/>
            <person name="Singer J.T."/>
            <person name="Smith A.G."/>
            <person name="Sprecher B.N."/>
            <person name="Wagner V."/>
            <person name="Wang W."/>
            <person name="Wang Z.-Y."/>
            <person name="Yan J."/>
            <person name="Yarish C."/>
            <person name="Zoeuner-Riek S."/>
            <person name="Zhuang Y."/>
            <person name="Zou Y."/>
            <person name="Lindquist E.A."/>
            <person name="Grimwood J."/>
            <person name="Barry K."/>
            <person name="Rokhsar D.S."/>
            <person name="Schmutz J."/>
            <person name="Stiller J.W."/>
            <person name="Grossman A.R."/>
            <person name="Prochnik S.E."/>
        </authorList>
    </citation>
    <scope>NUCLEOTIDE SEQUENCE [LARGE SCALE GENOMIC DNA]</scope>
    <source>
        <strain evidence="2">4086291</strain>
    </source>
</reference>
<feature type="region of interest" description="Disordered" evidence="1">
    <location>
        <begin position="108"/>
        <end position="139"/>
    </location>
</feature>
<gene>
    <name evidence="2" type="ORF">BU14_0177s0008</name>
</gene>